<dbReference type="Proteomes" id="UP001597353">
    <property type="component" value="Unassembled WGS sequence"/>
</dbReference>
<dbReference type="EC" id="3.1.1.99" evidence="3"/>
<dbReference type="GO" id="GO:0016787">
    <property type="term" value="F:hydrolase activity"/>
    <property type="evidence" value="ECO:0007669"/>
    <property type="project" value="UniProtKB-KW"/>
</dbReference>
<evidence type="ECO:0000256" key="1">
    <source>
        <dbReference type="ARBA" id="ARBA00008853"/>
    </source>
</evidence>
<organism evidence="3 4">
    <name type="scientific">Halodurantibacterium flavum</name>
    <dbReference type="NCBI Taxonomy" id="1382802"/>
    <lineage>
        <taxon>Bacteria</taxon>
        <taxon>Pseudomonadati</taxon>
        <taxon>Pseudomonadota</taxon>
        <taxon>Alphaproteobacteria</taxon>
        <taxon>Rhodobacterales</taxon>
        <taxon>Paracoccaceae</taxon>
        <taxon>Halodurantibacterium</taxon>
    </lineage>
</organism>
<evidence type="ECO:0000313" key="3">
    <source>
        <dbReference type="EMBL" id="MFD1913672.1"/>
    </source>
</evidence>
<dbReference type="PRINTS" id="PR01790">
    <property type="entry name" value="SMP30FAMILY"/>
</dbReference>
<comment type="similarity">
    <text evidence="1">Belongs to the SMP-30/CGR1 family.</text>
</comment>
<protein>
    <submittedName>
        <fullName evidence="3">SMP-30/gluconolactonase/LRE family protein</fullName>
        <ecNumber evidence="3">3.1.1.99</ecNumber>
    </submittedName>
</protein>
<proteinExistence type="inferred from homology"/>
<dbReference type="RefSeq" id="WP_390263889.1">
    <property type="nucleotide sequence ID" value="NZ_JBHUGH010000012.1"/>
</dbReference>
<accession>A0ABW4SAN0</accession>
<reference evidence="4" key="1">
    <citation type="journal article" date="2019" name="Int. J. Syst. Evol. Microbiol.">
        <title>The Global Catalogue of Microorganisms (GCM) 10K type strain sequencing project: providing services to taxonomists for standard genome sequencing and annotation.</title>
        <authorList>
            <consortium name="The Broad Institute Genomics Platform"/>
            <consortium name="The Broad Institute Genome Sequencing Center for Infectious Disease"/>
            <person name="Wu L."/>
            <person name="Ma J."/>
        </authorList>
    </citation>
    <scope>NUCLEOTIDE SEQUENCE [LARGE SCALE GENOMIC DNA]</scope>
    <source>
        <strain evidence="4">CGMCC 4.7242</strain>
    </source>
</reference>
<dbReference type="EMBL" id="JBHUGH010000012">
    <property type="protein sequence ID" value="MFD1913672.1"/>
    <property type="molecule type" value="Genomic_DNA"/>
</dbReference>
<dbReference type="Pfam" id="PF08450">
    <property type="entry name" value="SGL"/>
    <property type="match status" value="1"/>
</dbReference>
<dbReference type="SUPFAM" id="SSF63829">
    <property type="entry name" value="Calcium-dependent phosphotriesterase"/>
    <property type="match status" value="1"/>
</dbReference>
<keyword evidence="3" id="KW-0378">Hydrolase</keyword>
<keyword evidence="4" id="KW-1185">Reference proteome</keyword>
<comment type="caution">
    <text evidence="3">The sequence shown here is derived from an EMBL/GenBank/DDBJ whole genome shotgun (WGS) entry which is preliminary data.</text>
</comment>
<dbReference type="PANTHER" id="PTHR10907:SF47">
    <property type="entry name" value="REGUCALCIN"/>
    <property type="match status" value="1"/>
</dbReference>
<dbReference type="InterPro" id="IPR013658">
    <property type="entry name" value="SGL"/>
</dbReference>
<evidence type="ECO:0000259" key="2">
    <source>
        <dbReference type="Pfam" id="PF08450"/>
    </source>
</evidence>
<name>A0ABW4SAN0_9RHOB</name>
<evidence type="ECO:0000313" key="4">
    <source>
        <dbReference type="Proteomes" id="UP001597353"/>
    </source>
</evidence>
<dbReference type="InterPro" id="IPR005511">
    <property type="entry name" value="SMP-30"/>
</dbReference>
<dbReference type="Gene3D" id="2.120.10.30">
    <property type="entry name" value="TolB, C-terminal domain"/>
    <property type="match status" value="1"/>
</dbReference>
<feature type="domain" description="SMP-30/Gluconolactonase/LRE-like region" evidence="2">
    <location>
        <begin position="11"/>
        <end position="249"/>
    </location>
</feature>
<sequence length="279" mass="30339">MTAFDPRPCALGEGAFWHPARQQFFWFDILGRRLLSRRGEEALEWRFNRMASAAGWIDADRLLIATETGLAILDLEGGGLSDHVAVEEDQPETRSNDGRADRLGGFWFGTMGKGAEDGAGAIYRYWRGTVHCLFSAVSIPNAITFSPDGRIAHFADTAEGLVWTQALDAEGWPEGPRQVFLDLRAEGLNPDGAVIDAEGGFWCAKYGAGAVMRYDTAGRCTHRLPVPGLQSTCPAFGGADLAEMIVTTAYHGGPDDAAQGRTYHLRPGMRGLPEPRVIL</sequence>
<gene>
    <name evidence="3" type="ORF">ACFSGJ_15775</name>
</gene>
<dbReference type="InterPro" id="IPR011042">
    <property type="entry name" value="6-blade_b-propeller_TolB-like"/>
</dbReference>
<dbReference type="PANTHER" id="PTHR10907">
    <property type="entry name" value="REGUCALCIN"/>
    <property type="match status" value="1"/>
</dbReference>